<evidence type="ECO:0000256" key="5">
    <source>
        <dbReference type="SAM" id="MobiDB-lite"/>
    </source>
</evidence>
<dbReference type="NCBIfam" id="TIGR00231">
    <property type="entry name" value="small_GTP"/>
    <property type="match status" value="1"/>
</dbReference>
<dbReference type="InterPro" id="IPR027417">
    <property type="entry name" value="P-loop_NTPase"/>
</dbReference>
<feature type="compositionally biased region" description="Basic and acidic residues" evidence="5">
    <location>
        <begin position="1"/>
        <end position="20"/>
    </location>
</feature>
<dbReference type="GO" id="GO:0003925">
    <property type="term" value="F:G protein activity"/>
    <property type="evidence" value="ECO:0007669"/>
    <property type="project" value="UniProtKB-EC"/>
</dbReference>
<evidence type="ECO:0000313" key="7">
    <source>
        <dbReference type="RefSeq" id="XP_022291013.1"/>
    </source>
</evidence>
<reference evidence="7" key="1">
    <citation type="submission" date="2025-08" db="UniProtKB">
        <authorList>
            <consortium name="RefSeq"/>
        </authorList>
    </citation>
    <scope>IDENTIFICATION</scope>
    <source>
        <tissue evidence="7">Whole sample</tissue>
    </source>
</reference>
<dbReference type="InterPro" id="IPR005225">
    <property type="entry name" value="Small_GTP-bd"/>
</dbReference>
<evidence type="ECO:0000256" key="3">
    <source>
        <dbReference type="ARBA" id="ARBA00022801"/>
    </source>
</evidence>
<keyword evidence="6" id="KW-1185">Reference proteome</keyword>
<dbReference type="EC" id="3.6.5.2" evidence="2"/>
<comment type="similarity">
    <text evidence="1">Belongs to the small GTPase superfamily. Ras family.</text>
</comment>
<dbReference type="PROSITE" id="PS51421">
    <property type="entry name" value="RAS"/>
    <property type="match status" value="1"/>
</dbReference>
<evidence type="ECO:0000256" key="2">
    <source>
        <dbReference type="ARBA" id="ARBA00011984"/>
    </source>
</evidence>
<dbReference type="InterPro" id="IPR051065">
    <property type="entry name" value="Ras-related_GTPase"/>
</dbReference>
<dbReference type="FunFam" id="3.40.50.300:FF:001447">
    <property type="entry name" value="Ras-related protein Rab-1B"/>
    <property type="match status" value="1"/>
</dbReference>
<evidence type="ECO:0000256" key="1">
    <source>
        <dbReference type="ARBA" id="ARBA00008344"/>
    </source>
</evidence>
<dbReference type="PRINTS" id="PR00449">
    <property type="entry name" value="RASTRNSFRMNG"/>
</dbReference>
<sequence>MPFTYHLDKDPKPVMDDSRLPKGGHHNGKDINILVVGVKGVGKSALTVRFLTKRFIGDYDSQIEAVYTQHCTLDGKTITVHILDTAWQANGFSIKDDQIVWADAIMMVYSITDRKSFEKLREFADYIISKKTDSKTVLALVANKSDLVHMSCTTNLEATQFCAEYNCLFFETSASENYNSVTNAYMSICKQVKVNHKKREKISKFMQNPAIKAKLQIRNPIRGLEMKWRSRAPTM</sequence>
<dbReference type="GeneID" id="111102517"/>
<proteinExistence type="inferred from homology"/>
<dbReference type="SMART" id="SM00174">
    <property type="entry name" value="RHO"/>
    <property type="match status" value="1"/>
</dbReference>
<feature type="region of interest" description="Disordered" evidence="5">
    <location>
        <begin position="1"/>
        <end position="23"/>
    </location>
</feature>
<comment type="catalytic activity">
    <reaction evidence="4">
        <text>GTP + H2O = GDP + phosphate + H(+)</text>
        <dbReference type="Rhea" id="RHEA:19669"/>
        <dbReference type="ChEBI" id="CHEBI:15377"/>
        <dbReference type="ChEBI" id="CHEBI:15378"/>
        <dbReference type="ChEBI" id="CHEBI:37565"/>
        <dbReference type="ChEBI" id="CHEBI:43474"/>
        <dbReference type="ChEBI" id="CHEBI:58189"/>
        <dbReference type="EC" id="3.6.5.2"/>
    </reaction>
</comment>
<evidence type="ECO:0000256" key="4">
    <source>
        <dbReference type="ARBA" id="ARBA00048098"/>
    </source>
</evidence>
<dbReference type="Pfam" id="PF00071">
    <property type="entry name" value="Ras"/>
    <property type="match status" value="1"/>
</dbReference>
<dbReference type="SMART" id="SM00175">
    <property type="entry name" value="RAB"/>
    <property type="match status" value="1"/>
</dbReference>
<dbReference type="SMART" id="SM00173">
    <property type="entry name" value="RAS"/>
    <property type="match status" value="1"/>
</dbReference>
<dbReference type="PROSITE" id="PS51419">
    <property type="entry name" value="RAB"/>
    <property type="match status" value="1"/>
</dbReference>
<dbReference type="AlphaFoldDB" id="A0A8B8AKA1"/>
<evidence type="ECO:0000313" key="6">
    <source>
        <dbReference type="Proteomes" id="UP000694844"/>
    </source>
</evidence>
<dbReference type="Gene3D" id="3.40.50.300">
    <property type="entry name" value="P-loop containing nucleotide triphosphate hydrolases"/>
    <property type="match status" value="1"/>
</dbReference>
<accession>A0A8B8AKA1</accession>
<dbReference type="OrthoDB" id="18798at2759"/>
<dbReference type="GO" id="GO:0005525">
    <property type="term" value="F:GTP binding"/>
    <property type="evidence" value="ECO:0007669"/>
    <property type="project" value="InterPro"/>
</dbReference>
<organism evidence="6 7">
    <name type="scientific">Crassostrea virginica</name>
    <name type="common">Eastern oyster</name>
    <dbReference type="NCBI Taxonomy" id="6565"/>
    <lineage>
        <taxon>Eukaryota</taxon>
        <taxon>Metazoa</taxon>
        <taxon>Spiralia</taxon>
        <taxon>Lophotrochozoa</taxon>
        <taxon>Mollusca</taxon>
        <taxon>Bivalvia</taxon>
        <taxon>Autobranchia</taxon>
        <taxon>Pteriomorphia</taxon>
        <taxon>Ostreida</taxon>
        <taxon>Ostreoidea</taxon>
        <taxon>Ostreidae</taxon>
        <taxon>Crassostrea</taxon>
    </lineage>
</organism>
<dbReference type="SUPFAM" id="SSF52540">
    <property type="entry name" value="P-loop containing nucleoside triphosphate hydrolases"/>
    <property type="match status" value="1"/>
</dbReference>
<dbReference type="KEGG" id="cvn:111102517"/>
<name>A0A8B8AKA1_CRAVI</name>
<keyword evidence="3" id="KW-0378">Hydrolase</keyword>
<dbReference type="Proteomes" id="UP000694844">
    <property type="component" value="Chromosome 7"/>
</dbReference>
<dbReference type="InterPro" id="IPR001806">
    <property type="entry name" value="Small_GTPase"/>
</dbReference>
<dbReference type="RefSeq" id="XP_022291013.1">
    <property type="nucleotide sequence ID" value="XM_022435305.1"/>
</dbReference>
<gene>
    <name evidence="7" type="primary">LOC111102517</name>
</gene>
<protein>
    <recommendedName>
        <fullName evidence="2">small monomeric GTPase</fullName>
        <ecNumber evidence="2">3.6.5.2</ecNumber>
    </recommendedName>
</protein>
<dbReference type="PANTHER" id="PTHR45704">
    <property type="entry name" value="RAS-LIKE FAMILY MEMBER 11"/>
    <property type="match status" value="1"/>
</dbReference>